<evidence type="ECO:0000256" key="1">
    <source>
        <dbReference type="ARBA" id="ARBA00023125"/>
    </source>
</evidence>
<organism evidence="4 5">
    <name type="scientific">Sphingomonas daechungensis</name>
    <dbReference type="NCBI Taxonomy" id="1176646"/>
    <lineage>
        <taxon>Bacteria</taxon>
        <taxon>Pseudomonadati</taxon>
        <taxon>Pseudomonadota</taxon>
        <taxon>Alphaproteobacteria</taxon>
        <taxon>Sphingomonadales</taxon>
        <taxon>Sphingomonadaceae</taxon>
        <taxon>Sphingomonas</taxon>
    </lineage>
</organism>
<evidence type="ECO:0000259" key="3">
    <source>
        <dbReference type="PROSITE" id="PS50977"/>
    </source>
</evidence>
<dbReference type="EMBL" id="CP060780">
    <property type="protein sequence ID" value="QNP43917.1"/>
    <property type="molecule type" value="Genomic_DNA"/>
</dbReference>
<name>A0ABX6T4S3_9SPHN</name>
<dbReference type="PANTHER" id="PTHR30055">
    <property type="entry name" value="HTH-TYPE TRANSCRIPTIONAL REGULATOR RUTR"/>
    <property type="match status" value="1"/>
</dbReference>
<accession>A0ABX6T4S3</accession>
<dbReference type="InterPro" id="IPR039536">
    <property type="entry name" value="TetR_C_Proteobacteria"/>
</dbReference>
<dbReference type="PROSITE" id="PS50977">
    <property type="entry name" value="HTH_TETR_2"/>
    <property type="match status" value="1"/>
</dbReference>
<keyword evidence="1 2" id="KW-0238">DNA-binding</keyword>
<keyword evidence="5" id="KW-1185">Reference proteome</keyword>
<dbReference type="InterPro" id="IPR050109">
    <property type="entry name" value="HTH-type_TetR-like_transc_reg"/>
</dbReference>
<dbReference type="PRINTS" id="PR00455">
    <property type="entry name" value="HTHTETR"/>
</dbReference>
<sequence>MYGFVFAGVCTLVRVRTEEKKREIVDVAAELFHEHGFERTSMSMIAERLGGSKATLYGYFQSKEQLLAAVLLYDVTDEADRLMNEFLSSGDLRDGLIKLGIAYMTRRLSPVPIANVRMVATQPADSPVGKEFFERVLGPAWDRLARRFALMMDEGLLKRADPWVVAMHWKGLNEWDMFEKRLLGAIDGPDPELLKKSSTLAAEAFLQLYGTDESRAGGSGS</sequence>
<feature type="domain" description="HTH tetR-type" evidence="3">
    <location>
        <begin position="18"/>
        <end position="78"/>
    </location>
</feature>
<protein>
    <submittedName>
        <fullName evidence="4">TetR/AcrR family transcriptional regulator</fullName>
    </submittedName>
</protein>
<dbReference type="Pfam" id="PF14246">
    <property type="entry name" value="TetR_C_7"/>
    <property type="match status" value="1"/>
</dbReference>
<dbReference type="PANTHER" id="PTHR30055:SF119">
    <property type="entry name" value="NALC"/>
    <property type="match status" value="1"/>
</dbReference>
<proteinExistence type="predicted"/>
<dbReference type="Proteomes" id="UP000516134">
    <property type="component" value="Chromosome"/>
</dbReference>
<dbReference type="InterPro" id="IPR009057">
    <property type="entry name" value="Homeodomain-like_sf"/>
</dbReference>
<evidence type="ECO:0000313" key="4">
    <source>
        <dbReference type="EMBL" id="QNP43917.1"/>
    </source>
</evidence>
<dbReference type="SUPFAM" id="SSF46689">
    <property type="entry name" value="Homeodomain-like"/>
    <property type="match status" value="1"/>
</dbReference>
<dbReference type="InterPro" id="IPR001647">
    <property type="entry name" value="HTH_TetR"/>
</dbReference>
<dbReference type="Gene3D" id="1.10.357.10">
    <property type="entry name" value="Tetracycline Repressor, domain 2"/>
    <property type="match status" value="1"/>
</dbReference>
<evidence type="ECO:0000256" key="2">
    <source>
        <dbReference type="PROSITE-ProRule" id="PRU00335"/>
    </source>
</evidence>
<reference evidence="4 5" key="1">
    <citation type="submission" date="2020-08" db="EMBL/GenBank/DDBJ databases">
        <title>Genome sequence of Sphingomonas daechungensis KACC 18115T.</title>
        <authorList>
            <person name="Hyun D.-W."/>
            <person name="Bae J.-W."/>
        </authorList>
    </citation>
    <scope>NUCLEOTIDE SEQUENCE [LARGE SCALE GENOMIC DNA]</scope>
    <source>
        <strain evidence="4 5">KACC 18115</strain>
    </source>
</reference>
<feature type="DNA-binding region" description="H-T-H motif" evidence="2">
    <location>
        <begin position="41"/>
        <end position="60"/>
    </location>
</feature>
<dbReference type="Pfam" id="PF00440">
    <property type="entry name" value="TetR_N"/>
    <property type="match status" value="1"/>
</dbReference>
<gene>
    <name evidence="4" type="ORF">H9L15_04665</name>
</gene>
<evidence type="ECO:0000313" key="5">
    <source>
        <dbReference type="Proteomes" id="UP000516134"/>
    </source>
</evidence>